<keyword evidence="4" id="KW-1185">Reference proteome</keyword>
<keyword evidence="1" id="KW-1133">Transmembrane helix</keyword>
<dbReference type="Pfam" id="PF05425">
    <property type="entry name" value="CopD"/>
    <property type="match status" value="1"/>
</dbReference>
<evidence type="ECO:0000259" key="2">
    <source>
        <dbReference type="Pfam" id="PF05425"/>
    </source>
</evidence>
<feature type="transmembrane region" description="Helical" evidence="1">
    <location>
        <begin position="131"/>
        <end position="151"/>
    </location>
</feature>
<dbReference type="EMBL" id="JAPFQI010000001">
    <property type="protein sequence ID" value="MCW8084875.1"/>
    <property type="molecule type" value="Genomic_DNA"/>
</dbReference>
<accession>A0ABT3NRU2</accession>
<comment type="caution">
    <text evidence="3">The sequence shown here is derived from an EMBL/GenBank/DDBJ whole genome shotgun (WGS) entry which is preliminary data.</text>
</comment>
<keyword evidence="1" id="KW-0472">Membrane</keyword>
<feature type="domain" description="Copper resistance protein D" evidence="2">
    <location>
        <begin position="47"/>
        <end position="148"/>
    </location>
</feature>
<evidence type="ECO:0000256" key="1">
    <source>
        <dbReference type="SAM" id="Phobius"/>
    </source>
</evidence>
<dbReference type="RefSeq" id="WP_301588637.1">
    <property type="nucleotide sequence ID" value="NZ_JAPFQI010000001.1"/>
</dbReference>
<evidence type="ECO:0000313" key="3">
    <source>
        <dbReference type="EMBL" id="MCW8084875.1"/>
    </source>
</evidence>
<feature type="transmembrane region" description="Helical" evidence="1">
    <location>
        <begin position="51"/>
        <end position="74"/>
    </location>
</feature>
<organism evidence="3 4">
    <name type="scientific">Sabulicella glaciei</name>
    <dbReference type="NCBI Taxonomy" id="2984948"/>
    <lineage>
        <taxon>Bacteria</taxon>
        <taxon>Pseudomonadati</taxon>
        <taxon>Pseudomonadota</taxon>
        <taxon>Alphaproteobacteria</taxon>
        <taxon>Acetobacterales</taxon>
        <taxon>Acetobacteraceae</taxon>
        <taxon>Sabulicella</taxon>
    </lineage>
</organism>
<feature type="transmembrane region" description="Helical" evidence="1">
    <location>
        <begin position="86"/>
        <end position="104"/>
    </location>
</feature>
<proteinExistence type="predicted"/>
<sequence length="152" mass="16370">MLPNLLYALHVLFAALWVGGMAFAILALRPSLAALEPAQRMALMGGTHRRFFLVVWHAMPIVLLSGYGLLFGYYGGFRGAGWHVHLMHLTGLLMAAVFLAIFFGPWKQMRAALAAGDQAGAAAANDRVRQLVTANLLLGTLTVLVAAWGRLG</sequence>
<protein>
    <submittedName>
        <fullName evidence="3">CopD family protein</fullName>
    </submittedName>
</protein>
<dbReference type="Proteomes" id="UP001526430">
    <property type="component" value="Unassembled WGS sequence"/>
</dbReference>
<reference evidence="3 4" key="1">
    <citation type="submission" date="2022-10" db="EMBL/GenBank/DDBJ databases">
        <title>Roseococcus glaciei nov., sp. nov., isolated from glacier.</title>
        <authorList>
            <person name="Liu Q."/>
            <person name="Xin Y.-H."/>
        </authorList>
    </citation>
    <scope>NUCLEOTIDE SEQUENCE [LARGE SCALE GENOMIC DNA]</scope>
    <source>
        <strain evidence="3 4">MDT2-1-1</strain>
    </source>
</reference>
<feature type="transmembrane region" description="Helical" evidence="1">
    <location>
        <begin position="6"/>
        <end position="30"/>
    </location>
</feature>
<keyword evidence="1" id="KW-0812">Transmembrane</keyword>
<dbReference type="InterPro" id="IPR008457">
    <property type="entry name" value="Cu-R_CopD_dom"/>
</dbReference>
<name>A0ABT3NRU2_9PROT</name>
<gene>
    <name evidence="3" type="ORF">OF850_04495</name>
</gene>
<evidence type="ECO:0000313" key="4">
    <source>
        <dbReference type="Proteomes" id="UP001526430"/>
    </source>
</evidence>